<feature type="domain" description="Inner kinetochore subunit AME1" evidence="3">
    <location>
        <begin position="468"/>
        <end position="692"/>
    </location>
</feature>
<feature type="region of interest" description="Disordered" evidence="2">
    <location>
        <begin position="1"/>
        <end position="468"/>
    </location>
</feature>
<dbReference type="InParanoid" id="A0A165JGQ8"/>
<name>A0A165JGQ8_XYLHT</name>
<feature type="compositionally biased region" description="Basic and acidic residues" evidence="2">
    <location>
        <begin position="647"/>
        <end position="656"/>
    </location>
</feature>
<dbReference type="Proteomes" id="UP000076632">
    <property type="component" value="Unassembled WGS sequence"/>
</dbReference>
<dbReference type="RefSeq" id="XP_018191770.1">
    <property type="nucleotide sequence ID" value="XM_018335686.1"/>
</dbReference>
<keyword evidence="1" id="KW-0175">Coiled coil</keyword>
<proteinExistence type="predicted"/>
<reference evidence="4 5" key="1">
    <citation type="journal article" date="2016" name="Fungal Biol.">
        <title>The genome of Xylona heveae provides a window into fungal endophytism.</title>
        <authorList>
            <person name="Gazis R."/>
            <person name="Kuo A."/>
            <person name="Riley R."/>
            <person name="LaButti K."/>
            <person name="Lipzen A."/>
            <person name="Lin J."/>
            <person name="Amirebrahimi M."/>
            <person name="Hesse C.N."/>
            <person name="Spatafora J.W."/>
            <person name="Henrissat B."/>
            <person name="Hainaut M."/>
            <person name="Grigoriev I.V."/>
            <person name="Hibbett D.S."/>
        </authorList>
    </citation>
    <scope>NUCLEOTIDE SEQUENCE [LARGE SCALE GENOMIC DNA]</scope>
    <source>
        <strain evidence="4 5">TC161</strain>
    </source>
</reference>
<evidence type="ECO:0000313" key="5">
    <source>
        <dbReference type="Proteomes" id="UP000076632"/>
    </source>
</evidence>
<feature type="compositionally biased region" description="Basic and acidic residues" evidence="2">
    <location>
        <begin position="1"/>
        <end position="10"/>
    </location>
</feature>
<feature type="compositionally biased region" description="Polar residues" evidence="2">
    <location>
        <begin position="67"/>
        <end position="105"/>
    </location>
</feature>
<gene>
    <name evidence="4" type="ORF">L228DRAFT_279450</name>
</gene>
<evidence type="ECO:0000259" key="3">
    <source>
        <dbReference type="Pfam" id="PF20994"/>
    </source>
</evidence>
<feature type="coiled-coil region" evidence="1">
    <location>
        <begin position="559"/>
        <end position="593"/>
    </location>
</feature>
<dbReference type="GeneID" id="28900823"/>
<dbReference type="OMA" id="SVMRIKG"/>
<feature type="compositionally biased region" description="Polar residues" evidence="2">
    <location>
        <begin position="636"/>
        <end position="646"/>
    </location>
</feature>
<feature type="compositionally biased region" description="Low complexity" evidence="2">
    <location>
        <begin position="242"/>
        <end position="253"/>
    </location>
</feature>
<keyword evidence="5" id="KW-1185">Reference proteome</keyword>
<feature type="compositionally biased region" description="Polar residues" evidence="2">
    <location>
        <begin position="195"/>
        <end position="218"/>
    </location>
</feature>
<dbReference type="EMBL" id="KV407454">
    <property type="protein sequence ID" value="KZF26215.1"/>
    <property type="molecule type" value="Genomic_DNA"/>
</dbReference>
<organism evidence="4 5">
    <name type="scientific">Xylona heveae (strain CBS 132557 / TC161)</name>
    <dbReference type="NCBI Taxonomy" id="1328760"/>
    <lineage>
        <taxon>Eukaryota</taxon>
        <taxon>Fungi</taxon>
        <taxon>Dikarya</taxon>
        <taxon>Ascomycota</taxon>
        <taxon>Pezizomycotina</taxon>
        <taxon>Xylonomycetes</taxon>
        <taxon>Xylonales</taxon>
        <taxon>Xylonaceae</taxon>
        <taxon>Xylona</taxon>
    </lineage>
</organism>
<evidence type="ECO:0000256" key="2">
    <source>
        <dbReference type="SAM" id="MobiDB-lite"/>
    </source>
</evidence>
<dbReference type="Pfam" id="PF20994">
    <property type="entry name" value="CENPU"/>
    <property type="match status" value="1"/>
</dbReference>
<dbReference type="STRING" id="1328760.A0A165JGQ8"/>
<evidence type="ECO:0000313" key="4">
    <source>
        <dbReference type="EMBL" id="KZF26215.1"/>
    </source>
</evidence>
<feature type="compositionally biased region" description="Low complexity" evidence="2">
    <location>
        <begin position="130"/>
        <end position="146"/>
    </location>
</feature>
<dbReference type="InterPro" id="IPR048743">
    <property type="entry name" value="AME1"/>
</dbReference>
<sequence length="700" mass="76968">MASNREERFLMRQRGAGTHKVRNVDFGLSFPIGGRAPAPAPAPLPAQRSSRRQKTPQALPPQRSSRRTPSANPTPSASARSRTQSAPENTTAATHRNPQTSTRRTLPQVEGDAQGSSQRSAQESVQVPNSQPLSSQRSSSRAPAPAEHQTLSAKKGATPIEPSAVKKHHTASTTRRRDPDRVLNDVPEQTEEAEPTSSRQDIRSSSRLTGSSPTTTLRAQELLAAATPTYTGKRKRGQSVSQQAEPETQEQPPSTKSVKPITVPKPGRRDVSIKVSPPHPPEEQPRTTRTPNPPVGGQRRERRRRSIVQSIKNKQASEDTEHGDEEEAENNEGEEPNEQSQDAAGPKSAIKHLGSKQENQRPKRTSAGSAAEPTALQPSQREPSEITEPQADRTVQQSRQQGIRKRKPQTRSPQGRLRERNSAGPQRPAETEAASTSRPPKKQRRRQSPAGASEDQITRRGRRKIDSVPITVHRLARPRAADQHEVDSIETHIPPGKHGSVNAVDVLSQICKELVDRSLDRIQTGLENASEDAIRTDLKRRKKAVEAFGEELNARFLEMTEALDNNLGLTTRLKQANKEKIALREELLSIRRERERIALRMDSIRTKHEQQSKIAQGREDLNAALHDIELAVERGQSAQSAQTKDTATSKDGAKPGRSIELDLVHLAQDVSSSSPGGGLLHQVKSFNAFLENAAMVLEGR</sequence>
<dbReference type="OrthoDB" id="5377952at2759"/>
<feature type="compositionally biased region" description="Acidic residues" evidence="2">
    <location>
        <begin position="321"/>
        <end position="337"/>
    </location>
</feature>
<dbReference type="AlphaFoldDB" id="A0A165JGQ8"/>
<protein>
    <recommendedName>
        <fullName evidence="3">Inner kinetochore subunit AME1 domain-containing protein</fullName>
    </recommendedName>
</protein>
<accession>A0A165JGQ8</accession>
<evidence type="ECO:0000256" key="1">
    <source>
        <dbReference type="SAM" id="Coils"/>
    </source>
</evidence>
<feature type="region of interest" description="Disordered" evidence="2">
    <location>
        <begin position="634"/>
        <end position="656"/>
    </location>
</feature>
<feature type="compositionally biased region" description="Polar residues" evidence="2">
    <location>
        <begin position="114"/>
        <end position="129"/>
    </location>
</feature>